<dbReference type="PANTHER" id="PTHR43775:SF37">
    <property type="entry name" value="SI:DKEY-61P9.11"/>
    <property type="match status" value="1"/>
</dbReference>
<dbReference type="InterPro" id="IPR029044">
    <property type="entry name" value="Nucleotide-diphossugar_trans"/>
</dbReference>
<accession>A0A1D2MIY3</accession>
<dbReference type="CDD" id="cd00833">
    <property type="entry name" value="PKS"/>
    <property type="match status" value="1"/>
</dbReference>
<dbReference type="SUPFAM" id="SSF53448">
    <property type="entry name" value="Nucleotide-diphospho-sugar transferases"/>
    <property type="match status" value="1"/>
</dbReference>
<dbReference type="GO" id="GO:0016717">
    <property type="term" value="F:oxidoreductase activity, acting on paired donors, with oxidation of a pair of donors resulting in the reduction of molecular oxygen to two molecules of water"/>
    <property type="evidence" value="ECO:0007669"/>
    <property type="project" value="InterPro"/>
</dbReference>
<dbReference type="GO" id="GO:0016020">
    <property type="term" value="C:membrane"/>
    <property type="evidence" value="ECO:0007669"/>
    <property type="project" value="UniProtKB-SubCell"/>
</dbReference>
<dbReference type="InterPro" id="IPR015876">
    <property type="entry name" value="Acyl-CoA_DS"/>
</dbReference>
<comment type="caution">
    <text evidence="17">The sequence shown here is derived from an EMBL/GenBank/DDBJ whole genome shotgun (WGS) entry which is preliminary data.</text>
</comment>
<dbReference type="Pfam" id="PF02801">
    <property type="entry name" value="Ketoacyl-synt_C"/>
    <property type="match status" value="1"/>
</dbReference>
<organism evidence="17 18">
    <name type="scientific">Orchesella cincta</name>
    <name type="common">Springtail</name>
    <name type="synonym">Podura cincta</name>
    <dbReference type="NCBI Taxonomy" id="48709"/>
    <lineage>
        <taxon>Eukaryota</taxon>
        <taxon>Metazoa</taxon>
        <taxon>Ecdysozoa</taxon>
        <taxon>Arthropoda</taxon>
        <taxon>Hexapoda</taxon>
        <taxon>Collembola</taxon>
        <taxon>Entomobryomorpha</taxon>
        <taxon>Entomobryoidea</taxon>
        <taxon>Orchesellidae</taxon>
        <taxon>Orchesellinae</taxon>
        <taxon>Orchesella</taxon>
    </lineage>
</organism>
<keyword evidence="12 15" id="KW-0472">Membrane</keyword>
<evidence type="ECO:0000256" key="6">
    <source>
        <dbReference type="ARBA" id="ARBA00022692"/>
    </source>
</evidence>
<evidence type="ECO:0000313" key="18">
    <source>
        <dbReference type="Proteomes" id="UP000094527"/>
    </source>
</evidence>
<dbReference type="AlphaFoldDB" id="A0A1D2MIY3"/>
<feature type="transmembrane region" description="Helical" evidence="15">
    <location>
        <begin position="18"/>
        <end position="36"/>
    </location>
</feature>
<protein>
    <submittedName>
        <fullName evidence="17">Acyl-CoA Delta(11) desaturase</fullName>
    </submittedName>
</protein>
<evidence type="ECO:0000256" key="3">
    <source>
        <dbReference type="ARBA" id="ARBA00022450"/>
    </source>
</evidence>
<name>A0A1D2MIY3_ORCCI</name>
<dbReference type="InterPro" id="IPR014030">
    <property type="entry name" value="Ketoacyl_synth_N"/>
</dbReference>
<evidence type="ECO:0000256" key="8">
    <source>
        <dbReference type="ARBA" id="ARBA00022989"/>
    </source>
</evidence>
<proteinExistence type="inferred from homology"/>
<dbReference type="InterPro" id="IPR016039">
    <property type="entry name" value="Thiolase-like"/>
</dbReference>
<feature type="transmembrane region" description="Helical" evidence="15">
    <location>
        <begin position="48"/>
        <end position="69"/>
    </location>
</feature>
<dbReference type="Pfam" id="PF00487">
    <property type="entry name" value="FA_desaturase"/>
    <property type="match status" value="1"/>
</dbReference>
<dbReference type="InterPro" id="IPR016035">
    <property type="entry name" value="Acyl_Trfase/lysoPLipase"/>
</dbReference>
<evidence type="ECO:0000256" key="9">
    <source>
        <dbReference type="ARBA" id="ARBA00023002"/>
    </source>
</evidence>
<dbReference type="InterPro" id="IPR005804">
    <property type="entry name" value="FA_desaturase_dom"/>
</dbReference>
<evidence type="ECO:0000256" key="12">
    <source>
        <dbReference type="ARBA" id="ARBA00023136"/>
    </source>
</evidence>
<keyword evidence="8 15" id="KW-1133">Transmembrane helix</keyword>
<dbReference type="OrthoDB" id="10260134at2759"/>
<feature type="domain" description="Ketosynthase family 3 (KS3)" evidence="16">
    <location>
        <begin position="569"/>
        <end position="884"/>
    </location>
</feature>
<evidence type="ECO:0000256" key="10">
    <source>
        <dbReference type="ARBA" id="ARBA00023004"/>
    </source>
</evidence>
<dbReference type="SMART" id="SM00825">
    <property type="entry name" value="PKS_KS"/>
    <property type="match status" value="1"/>
</dbReference>
<evidence type="ECO:0000256" key="4">
    <source>
        <dbReference type="ARBA" id="ARBA00022516"/>
    </source>
</evidence>
<keyword evidence="5" id="KW-0597">Phosphoprotein</keyword>
<dbReference type="Proteomes" id="UP000094527">
    <property type="component" value="Unassembled WGS sequence"/>
</dbReference>
<keyword evidence="13 14" id="KW-0275">Fatty acid biosynthesis</keyword>
<keyword evidence="10" id="KW-0408">Iron</keyword>
<dbReference type="InterPro" id="IPR050091">
    <property type="entry name" value="PKS_NRPS_Biosynth_Enz"/>
</dbReference>
<comment type="domain">
    <text evidence="14">The histidine box domains are involved in binding the catalytic metal ions.</text>
</comment>
<dbReference type="InterPro" id="IPR001227">
    <property type="entry name" value="Ac_transferase_dom_sf"/>
</dbReference>
<dbReference type="STRING" id="48709.A0A1D2MIY3"/>
<dbReference type="SUPFAM" id="SSF53901">
    <property type="entry name" value="Thiolase-like"/>
    <property type="match status" value="1"/>
</dbReference>
<dbReference type="SUPFAM" id="SSF52151">
    <property type="entry name" value="FabD/lysophospholipase-like"/>
    <property type="match status" value="1"/>
</dbReference>
<evidence type="ECO:0000256" key="5">
    <source>
        <dbReference type="ARBA" id="ARBA00022553"/>
    </source>
</evidence>
<dbReference type="InterPro" id="IPR014031">
    <property type="entry name" value="Ketoacyl_synth_C"/>
</dbReference>
<dbReference type="CDD" id="cd03505">
    <property type="entry name" value="Delta9-FADS-like"/>
    <property type="match status" value="1"/>
</dbReference>
<keyword evidence="6 14" id="KW-0812">Transmembrane</keyword>
<keyword evidence="18" id="KW-1185">Reference proteome</keyword>
<dbReference type="SMART" id="SM00827">
    <property type="entry name" value="PKS_AT"/>
    <property type="match status" value="1"/>
</dbReference>
<sequence length="1084" mass="122498">MPEDFLTFERPFGLEQHIFNGICYVISHTLAIYYSWLQYCGEVPNTFVYEMFSGYVGGMGITIGCHRYWTHRTFKATMPFQILMMICQTVSFQLPIRKWCLDHRLHHKFTDTNKDPHNSTRGFWYSHIGWLILPKHPELVKELKNFDVSDLDNDPVVRFQSKWYWSLTLTFFIIMPIIIQKGIWPEMTYFQCFASNMRRFVLSEQLTFCVNSFAHLWGTKPYDGSISSTQSPFVAFLTVGEGWHNYHHTFPWDYRASEFGWRINLSTIVIDFFALIGWAYDLKTASPELIKKRVLNIKKNAEKGIFTDSTLIETEMTYEDDPNKDDSLLTVASNSPAWVTYVTDEEKVVTKALVLAESLERVRSAITKVVFASHSLDGRLKEQLLQAFDLVIPTISSASLHFQLEEEALIHALNLKSFEKCVFLSPECLVLRNCDDLLKTKGFQGWCKSCGIYSILAHSKSLKKFLEAAQSGDKNRLHTWIRNHIKNISYFGVKYDVLLDLKRGATPCLERDAAIVTFADKHPLDNHDDDSTNNGSLELHAERVFRKIYEELEQNSSLELELEPRQGSGEPIVVVGMSCRLPGANNIDEFWNILSKGINTVRPVPPSRWGRNHSFIQSKDKTQSAGFLSTPIDEFDYKFFGISPREAELLDPQQRLLHEVTWEALEDATTLIFSGHMGNSVASPKRETNLALACGANLIIHPFEPMKQNIVLSPLGNVGHLMRKQMASQGLRGLSGGPRGVSKSMGTPTIQCEAKAMELALKDAGVDPEDVSFWKRMEPEHQWAYGGGRKTPLYIGSVKTNIGHTEAASGLAGLIKVILSMKNELIPAHLNFDKLNPEIKLDDIQAQIPVYPEPPVVNDEDSIKWKLERPLNILKLSAKCEESLEILIKKYEAILDLDSNAEFCDIAHTANIGRGNFPHRASIIARDSHEALSIIRGKNYKTNRSTAGGTKLCFLFTGQGSQYPNMAKELYDTSPVFQSHFQHCCSILKGFCETIDLFQLVFGSASNSETISQTLNSQISIFVVEYCLLKLWETWGVTPDYVLGHSLGEFAAAVAVGVLDLESALRLVTTRSILIDSLPQGSML</sequence>
<dbReference type="Pfam" id="PF00698">
    <property type="entry name" value="Acyl_transf_1"/>
    <property type="match status" value="1"/>
</dbReference>
<dbReference type="GO" id="GO:0004312">
    <property type="term" value="F:fatty acid synthase activity"/>
    <property type="evidence" value="ECO:0007669"/>
    <property type="project" value="TreeGrafter"/>
</dbReference>
<reference evidence="17 18" key="1">
    <citation type="journal article" date="2016" name="Genome Biol. Evol.">
        <title>Gene Family Evolution Reflects Adaptation to Soil Environmental Stressors in the Genome of the Collembolan Orchesella cincta.</title>
        <authorList>
            <person name="Faddeeva-Vakhrusheva A."/>
            <person name="Derks M.F."/>
            <person name="Anvar S.Y."/>
            <person name="Agamennone V."/>
            <person name="Suring W."/>
            <person name="Smit S."/>
            <person name="van Straalen N.M."/>
            <person name="Roelofs D."/>
        </authorList>
    </citation>
    <scope>NUCLEOTIDE SEQUENCE [LARGE SCALE GENOMIC DNA]</scope>
    <source>
        <tissue evidence="17">Mixed pool</tissue>
    </source>
</reference>
<keyword evidence="9 14" id="KW-0560">Oxidoreductase</keyword>
<evidence type="ECO:0000256" key="11">
    <source>
        <dbReference type="ARBA" id="ARBA00023098"/>
    </source>
</evidence>
<dbReference type="Gene3D" id="3.90.550.10">
    <property type="entry name" value="Spore Coat Polysaccharide Biosynthesis Protein SpsA, Chain A"/>
    <property type="match status" value="1"/>
</dbReference>
<evidence type="ECO:0000256" key="13">
    <source>
        <dbReference type="ARBA" id="ARBA00023160"/>
    </source>
</evidence>
<feature type="non-terminal residue" evidence="17">
    <location>
        <position position="1084"/>
    </location>
</feature>
<evidence type="ECO:0000256" key="2">
    <source>
        <dbReference type="ARBA" id="ARBA00009295"/>
    </source>
</evidence>
<comment type="subcellular location">
    <subcellularLocation>
        <location evidence="1">Membrane</location>
        <topology evidence="1">Multi-pass membrane protein</topology>
    </subcellularLocation>
</comment>
<comment type="similarity">
    <text evidence="2 14">Belongs to the fatty acid desaturase type 1 family.</text>
</comment>
<gene>
    <name evidence="17" type="ORF">Ocin01_13918</name>
</gene>
<dbReference type="PANTHER" id="PTHR43775">
    <property type="entry name" value="FATTY ACID SYNTHASE"/>
    <property type="match status" value="1"/>
</dbReference>
<dbReference type="Pfam" id="PF00109">
    <property type="entry name" value="ketoacyl-synt"/>
    <property type="match status" value="1"/>
</dbReference>
<dbReference type="Gene3D" id="3.40.366.10">
    <property type="entry name" value="Malonyl-Coenzyme A Acyl Carrier Protein, domain 2"/>
    <property type="match status" value="1"/>
</dbReference>
<comment type="cofactor">
    <cofactor evidence="14">
        <name>Fe(2+)</name>
        <dbReference type="ChEBI" id="CHEBI:29033"/>
    </cofactor>
</comment>
<evidence type="ECO:0000259" key="16">
    <source>
        <dbReference type="PROSITE" id="PS52004"/>
    </source>
</evidence>
<keyword evidence="4 14" id="KW-0444">Lipid biosynthesis</keyword>
<evidence type="ECO:0000313" key="17">
    <source>
        <dbReference type="EMBL" id="ODM92764.1"/>
    </source>
</evidence>
<feature type="transmembrane region" description="Helical" evidence="15">
    <location>
        <begin position="163"/>
        <end position="179"/>
    </location>
</feature>
<dbReference type="PROSITE" id="PS52004">
    <property type="entry name" value="KS3_2"/>
    <property type="match status" value="1"/>
</dbReference>
<dbReference type="EMBL" id="LJIJ01001155">
    <property type="protein sequence ID" value="ODM92764.1"/>
    <property type="molecule type" value="Genomic_DNA"/>
</dbReference>
<keyword evidence="7" id="KW-0276">Fatty acid metabolism</keyword>
<dbReference type="Gene3D" id="3.40.47.10">
    <property type="match status" value="2"/>
</dbReference>
<dbReference type="GO" id="GO:0006633">
    <property type="term" value="P:fatty acid biosynthetic process"/>
    <property type="evidence" value="ECO:0007669"/>
    <property type="project" value="UniProtKB-KW"/>
</dbReference>
<evidence type="ECO:0000256" key="15">
    <source>
        <dbReference type="SAM" id="Phobius"/>
    </source>
</evidence>
<evidence type="ECO:0000256" key="1">
    <source>
        <dbReference type="ARBA" id="ARBA00004141"/>
    </source>
</evidence>
<keyword evidence="11" id="KW-0443">Lipid metabolism</keyword>
<dbReference type="InterPro" id="IPR014043">
    <property type="entry name" value="Acyl_transferase_dom"/>
</dbReference>
<dbReference type="PRINTS" id="PR00075">
    <property type="entry name" value="FACDDSATRASE"/>
</dbReference>
<evidence type="ECO:0000256" key="7">
    <source>
        <dbReference type="ARBA" id="ARBA00022832"/>
    </source>
</evidence>
<evidence type="ECO:0000256" key="14">
    <source>
        <dbReference type="RuleBase" id="RU000581"/>
    </source>
</evidence>
<dbReference type="InterPro" id="IPR020841">
    <property type="entry name" value="PKS_Beta-ketoAc_synthase_dom"/>
</dbReference>
<dbReference type="Pfam" id="PF22621">
    <property type="entry name" value="CurL-like_PKS_C"/>
    <property type="match status" value="1"/>
</dbReference>
<keyword evidence="3" id="KW-0596">Phosphopantetheine</keyword>